<organism evidence="1 2">
    <name type="scientific">Candidatus Lloydbacteria bacterium RIFCSPHIGHO2_02_FULL_50_13</name>
    <dbReference type="NCBI Taxonomy" id="1798661"/>
    <lineage>
        <taxon>Bacteria</taxon>
        <taxon>Candidatus Lloydiibacteriota</taxon>
    </lineage>
</organism>
<dbReference type="EMBL" id="MHLL01000068">
    <property type="protein sequence ID" value="OGZ07135.1"/>
    <property type="molecule type" value="Genomic_DNA"/>
</dbReference>
<name>A0A1G2D0H8_9BACT</name>
<dbReference type="InterPro" id="IPR036069">
    <property type="entry name" value="DUF34/NIF3_sf"/>
</dbReference>
<reference evidence="1 2" key="1">
    <citation type="journal article" date="2016" name="Nat. Commun.">
        <title>Thousands of microbial genomes shed light on interconnected biogeochemical processes in an aquifer system.</title>
        <authorList>
            <person name="Anantharaman K."/>
            <person name="Brown C.T."/>
            <person name="Hug L.A."/>
            <person name="Sharon I."/>
            <person name="Castelle C.J."/>
            <person name="Probst A.J."/>
            <person name="Thomas B.C."/>
            <person name="Singh A."/>
            <person name="Wilkins M.J."/>
            <person name="Karaoz U."/>
            <person name="Brodie E.L."/>
            <person name="Williams K.H."/>
            <person name="Hubbard S.S."/>
            <person name="Banfield J.F."/>
        </authorList>
    </citation>
    <scope>NUCLEOTIDE SEQUENCE [LARGE SCALE GENOMIC DNA]</scope>
</reference>
<gene>
    <name evidence="1" type="ORF">A3D65_03595</name>
</gene>
<dbReference type="PANTHER" id="PTHR41774">
    <property type="match status" value="1"/>
</dbReference>
<dbReference type="Gene3D" id="3.30.70.120">
    <property type="match status" value="1"/>
</dbReference>
<evidence type="ECO:0000313" key="1">
    <source>
        <dbReference type="EMBL" id="OGZ07135.1"/>
    </source>
</evidence>
<dbReference type="FunFam" id="3.30.70.120:FF:000006">
    <property type="entry name" value="GTP cyclohydrolase 1 type 2 homolog"/>
    <property type="match status" value="1"/>
</dbReference>
<dbReference type="AlphaFoldDB" id="A0A1G2D0H8"/>
<proteinExistence type="predicted"/>
<dbReference type="PANTHER" id="PTHR41774:SF1">
    <property type="entry name" value="NGG1P INTERACTING FACTOR NIF3"/>
    <property type="match status" value="1"/>
</dbReference>
<dbReference type="STRING" id="1798661.A3D65_03595"/>
<evidence type="ECO:0000313" key="2">
    <source>
        <dbReference type="Proteomes" id="UP000177996"/>
    </source>
</evidence>
<dbReference type="SUPFAM" id="SSF102705">
    <property type="entry name" value="NIF3 (NGG1p interacting factor 3)-like"/>
    <property type="match status" value="1"/>
</dbReference>
<protein>
    <recommendedName>
        <fullName evidence="3">NGG1p interacting factor NIF3</fullName>
    </recommendedName>
</protein>
<comment type="caution">
    <text evidence="1">The sequence shown here is derived from an EMBL/GenBank/DDBJ whole genome shotgun (WGS) entry which is preliminary data.</text>
</comment>
<dbReference type="InterPro" id="IPR015867">
    <property type="entry name" value="N-reg_PII/ATP_PRibTrfase_C"/>
</dbReference>
<sequence length="107" mass="11953">MNTKNVKLIVFVPLSHADIVRKALGEAGAGKIGNYDFCSFSSRGTGRFRGNKKSNPAIGEAEKYEAVEEERIEAIVPREILKDVIEKVKSVHPYEEVAFDIYPLENL</sequence>
<accession>A0A1G2D0H8</accession>
<dbReference type="Proteomes" id="UP000177996">
    <property type="component" value="Unassembled WGS sequence"/>
</dbReference>
<evidence type="ECO:0008006" key="3">
    <source>
        <dbReference type="Google" id="ProtNLM"/>
    </source>
</evidence>